<gene>
    <name evidence="1" type="ORF">DEO72_LG3g1992</name>
</gene>
<dbReference type="AlphaFoldDB" id="A0A4D6LGC1"/>
<sequence length="84" mass="9183">MDCLAPLLHTTVAAKTRLARNSTARVHYTGSIVVPKVALVGYPLVEQTKVQHSVAETGNSCIAYTQLTPHNRATMTHSFAHRKN</sequence>
<evidence type="ECO:0000313" key="1">
    <source>
        <dbReference type="EMBL" id="QCD87456.1"/>
    </source>
</evidence>
<dbReference type="Proteomes" id="UP000501690">
    <property type="component" value="Linkage Group LG3"/>
</dbReference>
<accession>A0A4D6LGC1</accession>
<dbReference type="EMBL" id="CP039347">
    <property type="protein sequence ID" value="QCD87456.1"/>
    <property type="molecule type" value="Genomic_DNA"/>
</dbReference>
<organism evidence="1 2">
    <name type="scientific">Vigna unguiculata</name>
    <name type="common">Cowpea</name>
    <dbReference type="NCBI Taxonomy" id="3917"/>
    <lineage>
        <taxon>Eukaryota</taxon>
        <taxon>Viridiplantae</taxon>
        <taxon>Streptophyta</taxon>
        <taxon>Embryophyta</taxon>
        <taxon>Tracheophyta</taxon>
        <taxon>Spermatophyta</taxon>
        <taxon>Magnoliopsida</taxon>
        <taxon>eudicotyledons</taxon>
        <taxon>Gunneridae</taxon>
        <taxon>Pentapetalae</taxon>
        <taxon>rosids</taxon>
        <taxon>fabids</taxon>
        <taxon>Fabales</taxon>
        <taxon>Fabaceae</taxon>
        <taxon>Papilionoideae</taxon>
        <taxon>50 kb inversion clade</taxon>
        <taxon>NPAAA clade</taxon>
        <taxon>indigoferoid/millettioid clade</taxon>
        <taxon>Phaseoleae</taxon>
        <taxon>Vigna</taxon>
    </lineage>
</organism>
<evidence type="ECO:0000313" key="2">
    <source>
        <dbReference type="Proteomes" id="UP000501690"/>
    </source>
</evidence>
<keyword evidence="2" id="KW-1185">Reference proteome</keyword>
<reference evidence="1 2" key="1">
    <citation type="submission" date="2019-04" db="EMBL/GenBank/DDBJ databases">
        <title>An improved genome assembly and genetic linkage map for asparagus bean, Vigna unguiculata ssp. sesquipedialis.</title>
        <authorList>
            <person name="Xia Q."/>
            <person name="Zhang R."/>
            <person name="Dong Y."/>
        </authorList>
    </citation>
    <scope>NUCLEOTIDE SEQUENCE [LARGE SCALE GENOMIC DNA]</scope>
    <source>
        <tissue evidence="1">Leaf</tissue>
    </source>
</reference>
<protein>
    <submittedName>
        <fullName evidence="1">Uncharacterized protein</fullName>
    </submittedName>
</protein>
<proteinExistence type="predicted"/>
<name>A0A4D6LGC1_VIGUN</name>